<dbReference type="GO" id="GO:0003735">
    <property type="term" value="F:structural constituent of ribosome"/>
    <property type="evidence" value="ECO:0007669"/>
    <property type="project" value="InterPro"/>
</dbReference>
<organism evidence="8 9">
    <name type="scientific">Candidatus Methanoperedens nitratireducens</name>
    <dbReference type="NCBI Taxonomy" id="1392998"/>
    <lineage>
        <taxon>Archaea</taxon>
        <taxon>Methanobacteriati</taxon>
        <taxon>Methanobacteriota</taxon>
        <taxon>Stenosarchaea group</taxon>
        <taxon>Methanomicrobia</taxon>
        <taxon>Methanosarcinales</taxon>
        <taxon>ANME-2 cluster</taxon>
        <taxon>Candidatus Methanoperedentaceae</taxon>
        <taxon>Candidatus Methanoperedens</taxon>
    </lineage>
</organism>
<dbReference type="PANTHER" id="PTHR10871:SF3">
    <property type="entry name" value="SMALL RIBOSOMAL SUBUNIT PROTEIN US13"/>
    <property type="match status" value="1"/>
</dbReference>
<name>A0A284VQ96_9EURY</name>
<feature type="region of interest" description="Disordered" evidence="7">
    <location>
        <begin position="194"/>
        <end position="242"/>
    </location>
</feature>
<evidence type="ECO:0000313" key="9">
    <source>
        <dbReference type="Proteomes" id="UP000218615"/>
    </source>
</evidence>
<sequence>MAKKEDPKEIKETKEPKQEQKKEAPKKEAPQEAKKERKEEKKHEGKGEAKEQPKKERKGAPKEGKKEAFKPKEGQPEIKHIVRIADTDLDGKRSVQYALTGIKGISRRLAKIVTVNSGIDPMGTIGYLNDADIEKLQSSIDAITTIIPYWMTNKQNDFMTGEDRHVIGTDVLLSVNEDINLMKKMRSYKGVRHERGLRVRGQRTRSTGRKGRTVGVTRATLAASKAAAKEGEKKEEKKEEAK</sequence>
<evidence type="ECO:0000256" key="1">
    <source>
        <dbReference type="ARBA" id="ARBA00008080"/>
    </source>
</evidence>
<comment type="subunit">
    <text evidence="6">Part of the 30S ribosomal subunit. Forms a loose heterodimer with protein S19. Forms two bridges to the 50S subunit in the 70S ribosome.</text>
</comment>
<dbReference type="EMBL" id="FZMP01000178">
    <property type="protein sequence ID" value="SNQ61347.1"/>
    <property type="molecule type" value="Genomic_DNA"/>
</dbReference>
<feature type="compositionally biased region" description="Basic residues" evidence="7">
    <location>
        <begin position="198"/>
        <end position="212"/>
    </location>
</feature>
<keyword evidence="2 6" id="KW-0699">rRNA-binding</keyword>
<dbReference type="GO" id="GO:0015935">
    <property type="term" value="C:small ribosomal subunit"/>
    <property type="evidence" value="ECO:0007669"/>
    <property type="project" value="TreeGrafter"/>
</dbReference>
<dbReference type="NCBIfam" id="TIGR03629">
    <property type="entry name" value="uS13_arch"/>
    <property type="match status" value="1"/>
</dbReference>
<dbReference type="Proteomes" id="UP000218615">
    <property type="component" value="Unassembled WGS sequence"/>
</dbReference>
<evidence type="ECO:0000313" key="8">
    <source>
        <dbReference type="EMBL" id="SNQ61347.1"/>
    </source>
</evidence>
<evidence type="ECO:0000256" key="7">
    <source>
        <dbReference type="SAM" id="MobiDB-lite"/>
    </source>
</evidence>
<feature type="compositionally biased region" description="Basic and acidic residues" evidence="7">
    <location>
        <begin position="227"/>
        <end position="242"/>
    </location>
</feature>
<dbReference type="InterPro" id="IPR018269">
    <property type="entry name" value="Ribosomal_uS13_CS"/>
</dbReference>
<keyword evidence="9" id="KW-1185">Reference proteome</keyword>
<accession>A0A284VQ96</accession>
<dbReference type="SUPFAM" id="SSF46946">
    <property type="entry name" value="S13-like H2TH domain"/>
    <property type="match status" value="1"/>
</dbReference>
<keyword evidence="5 6" id="KW-0687">Ribonucleoprotein</keyword>
<dbReference type="InterPro" id="IPR001892">
    <property type="entry name" value="Ribosomal_uS13"/>
</dbReference>
<dbReference type="InterPro" id="IPR027437">
    <property type="entry name" value="Rbsml_uS13_C"/>
</dbReference>
<dbReference type="GO" id="GO:0005829">
    <property type="term" value="C:cytosol"/>
    <property type="evidence" value="ECO:0007669"/>
    <property type="project" value="TreeGrafter"/>
</dbReference>
<dbReference type="InterPro" id="IPR019977">
    <property type="entry name" value="Ribosomal_uS13_archaeal"/>
</dbReference>
<dbReference type="RefSeq" id="WP_096206047.1">
    <property type="nucleotide sequence ID" value="NZ_FZMP01000178.1"/>
</dbReference>
<proteinExistence type="inferred from homology"/>
<dbReference type="NCBIfam" id="NF003140">
    <property type="entry name" value="PRK04053.1"/>
    <property type="match status" value="1"/>
</dbReference>
<dbReference type="AlphaFoldDB" id="A0A284VQ96"/>
<reference evidence="9" key="1">
    <citation type="submission" date="2017-06" db="EMBL/GenBank/DDBJ databases">
        <authorList>
            <person name="Cremers G."/>
        </authorList>
    </citation>
    <scope>NUCLEOTIDE SEQUENCE [LARGE SCALE GENOMIC DNA]</scope>
</reference>
<evidence type="ECO:0000256" key="3">
    <source>
        <dbReference type="ARBA" id="ARBA00022884"/>
    </source>
</evidence>
<dbReference type="STRING" id="1392998.ANME2D_02426"/>
<keyword evidence="4 6" id="KW-0689">Ribosomal protein</keyword>
<keyword evidence="3 6" id="KW-0694">RNA-binding</keyword>
<evidence type="ECO:0000256" key="5">
    <source>
        <dbReference type="ARBA" id="ARBA00023274"/>
    </source>
</evidence>
<dbReference type="InterPro" id="IPR010979">
    <property type="entry name" value="Ribosomal_uS13-like_H2TH"/>
</dbReference>
<dbReference type="Pfam" id="PF00416">
    <property type="entry name" value="Ribosomal_S13"/>
    <property type="match status" value="1"/>
</dbReference>
<dbReference type="GO" id="GO:0006412">
    <property type="term" value="P:translation"/>
    <property type="evidence" value="ECO:0007669"/>
    <property type="project" value="UniProtKB-UniRule"/>
</dbReference>
<dbReference type="PROSITE" id="PS50159">
    <property type="entry name" value="RIBOSOMAL_S13_2"/>
    <property type="match status" value="1"/>
</dbReference>
<dbReference type="Gene3D" id="1.10.8.50">
    <property type="match status" value="1"/>
</dbReference>
<dbReference type="HAMAP" id="MF_01315">
    <property type="entry name" value="Ribosomal_uS13"/>
    <property type="match status" value="1"/>
</dbReference>
<feature type="region of interest" description="Disordered" evidence="7">
    <location>
        <begin position="1"/>
        <end position="78"/>
    </location>
</feature>
<evidence type="ECO:0000256" key="4">
    <source>
        <dbReference type="ARBA" id="ARBA00022980"/>
    </source>
</evidence>
<dbReference type="Gene3D" id="4.10.910.10">
    <property type="entry name" value="30s ribosomal protein s13, domain 2"/>
    <property type="match status" value="1"/>
</dbReference>
<dbReference type="GO" id="GO:0019843">
    <property type="term" value="F:rRNA binding"/>
    <property type="evidence" value="ECO:0007669"/>
    <property type="project" value="UniProtKB-UniRule"/>
</dbReference>
<comment type="function">
    <text evidence="6">Located at the top of the head of the 30S subunit, it contacts several helices of the 16S rRNA. In the 70S ribosome it contacts the 23S rRNA (bridge B1a) and protein L5 of the 50S subunit (bridge B1b), connecting the 2 subunits; these bridges are implicated in subunit movement.</text>
</comment>
<gene>
    <name evidence="8" type="primary">rps</name>
    <name evidence="6" type="synonym">rps13</name>
    <name evidence="8" type="ORF">MNV_330015</name>
</gene>
<evidence type="ECO:0000256" key="2">
    <source>
        <dbReference type="ARBA" id="ARBA00022730"/>
    </source>
</evidence>
<dbReference type="OrthoDB" id="372127at2157"/>
<dbReference type="PROSITE" id="PS00646">
    <property type="entry name" value="RIBOSOMAL_S13_1"/>
    <property type="match status" value="1"/>
</dbReference>
<dbReference type="PANTHER" id="PTHR10871">
    <property type="entry name" value="30S RIBOSOMAL PROTEIN S13/40S RIBOSOMAL PROTEIN S18"/>
    <property type="match status" value="1"/>
</dbReference>
<protein>
    <recommendedName>
        <fullName evidence="6">Small ribosomal subunit protein uS13</fullName>
    </recommendedName>
</protein>
<comment type="similarity">
    <text evidence="1 6">Belongs to the universal ribosomal protein uS13 family.</text>
</comment>
<evidence type="ECO:0000256" key="6">
    <source>
        <dbReference type="HAMAP-Rule" id="MF_01315"/>
    </source>
</evidence>